<dbReference type="SUPFAM" id="SSF53955">
    <property type="entry name" value="Lysozyme-like"/>
    <property type="match status" value="1"/>
</dbReference>
<dbReference type="PROSITE" id="PS51257">
    <property type="entry name" value="PROKAR_LIPOPROTEIN"/>
    <property type="match status" value="1"/>
</dbReference>
<dbReference type="EMBL" id="AP011529">
    <property type="protein sequence ID" value="BAI81316.1"/>
    <property type="molecule type" value="Genomic_DNA"/>
</dbReference>
<dbReference type="CDD" id="cd00118">
    <property type="entry name" value="LysM"/>
    <property type="match status" value="3"/>
</dbReference>
<dbReference type="InterPro" id="IPR008258">
    <property type="entry name" value="Transglycosylase_SLT_dom_1"/>
</dbReference>
<dbReference type="InterPro" id="IPR018392">
    <property type="entry name" value="LysM"/>
</dbReference>
<dbReference type="AlphaFoldDB" id="D3P9C6"/>
<dbReference type="SUPFAM" id="SSF54106">
    <property type="entry name" value="LysM domain"/>
    <property type="match status" value="3"/>
</dbReference>
<organism evidence="2 3">
    <name type="scientific">Deferribacter desulfuricans (strain DSM 14783 / JCM 11476 / NBRC 101012 / SSM1)</name>
    <dbReference type="NCBI Taxonomy" id="639282"/>
    <lineage>
        <taxon>Bacteria</taxon>
        <taxon>Pseudomonadati</taxon>
        <taxon>Deferribacterota</taxon>
        <taxon>Deferribacteres</taxon>
        <taxon>Deferribacterales</taxon>
        <taxon>Deferribacteraceae</taxon>
        <taxon>Deferribacter</taxon>
    </lineage>
</organism>
<dbReference type="Proteomes" id="UP000001520">
    <property type="component" value="Chromosome"/>
</dbReference>
<evidence type="ECO:0000259" key="1">
    <source>
        <dbReference type="PROSITE" id="PS51782"/>
    </source>
</evidence>
<keyword evidence="3" id="KW-1185">Reference proteome</keyword>
<dbReference type="CAZy" id="CBM50">
    <property type="family name" value="Carbohydrate-Binding Module Family 50"/>
</dbReference>
<accession>D3P9C6</accession>
<dbReference type="RefSeq" id="WP_013008561.1">
    <property type="nucleotide sequence ID" value="NC_013939.1"/>
</dbReference>
<dbReference type="InterPro" id="IPR036779">
    <property type="entry name" value="LysM_dom_sf"/>
</dbReference>
<dbReference type="PANTHER" id="PTHR33734">
    <property type="entry name" value="LYSM DOMAIN-CONTAINING GPI-ANCHORED PROTEIN 2"/>
    <property type="match status" value="1"/>
</dbReference>
<feature type="domain" description="LysM" evidence="1">
    <location>
        <begin position="476"/>
        <end position="519"/>
    </location>
</feature>
<sequence>MRKLVYIIFVFLIATSCSYIDFKGEINKEVKSKESTNLKILEQPLVKKKILPDLDEKLFSLYTPELNIDYSDLFDKELALNMDSETFNQKNYDIPIVINDRVKFFIKRYTKLYPTTFQRWLNNANKYIYIVKDIFRRMGLPTDLACLPFAESGFDVYAYSWAGAGGMWQFMNSTGKIYGLRNNFWLDERRDFEKATVAAAKYLKYLYVYFGDWYLAIAAYNAGFYKVLKATQRYKTKDFFKLARYRYLKRETKDYVPKFIALTVIYKNYLKYGFEPPETEPLIYDKIKLSQPVNLYVIADLLDTNFETLKELNPALKKPITPPNDGFELRIPYGTKNYLEKKIASMSPEELLQVKIYYAKRKESIARIAKKFRVSKKSIKKLNKLYYDYILFSGPIFIPIKKYEKSLAMQNFSNDINAVIPRVYIVRRGDTFYGIAHKYGLTVGQLMKLNKGINPRLIRPGDPIIISKSERIVRYRKYKIKKGDTLWSIANRFNTSVEKIKKRNKLRTTQLIPGKYLIIPN</sequence>
<evidence type="ECO:0000313" key="2">
    <source>
        <dbReference type="EMBL" id="BAI81316.1"/>
    </source>
</evidence>
<dbReference type="eggNOG" id="COG0741">
    <property type="taxonomic scope" value="Bacteria"/>
</dbReference>
<dbReference type="InterPro" id="IPR023346">
    <property type="entry name" value="Lysozyme-like_dom_sf"/>
</dbReference>
<dbReference type="SMART" id="SM00257">
    <property type="entry name" value="LysM"/>
    <property type="match status" value="3"/>
</dbReference>
<dbReference type="Pfam" id="PF01464">
    <property type="entry name" value="SLT"/>
    <property type="match status" value="1"/>
</dbReference>
<dbReference type="PANTHER" id="PTHR33734:SF22">
    <property type="entry name" value="MEMBRANE-BOUND LYTIC MUREIN TRANSGLYCOSYLASE D"/>
    <property type="match status" value="1"/>
</dbReference>
<evidence type="ECO:0000313" key="3">
    <source>
        <dbReference type="Proteomes" id="UP000001520"/>
    </source>
</evidence>
<name>D3P9C6_DEFDS</name>
<dbReference type="PROSITE" id="PS51782">
    <property type="entry name" value="LYSM"/>
    <property type="match status" value="2"/>
</dbReference>
<dbReference type="KEGG" id="ddf:DEFDS_1862"/>
<dbReference type="Gene3D" id="1.10.530.10">
    <property type="match status" value="1"/>
</dbReference>
<reference evidence="2 3" key="1">
    <citation type="journal article" date="2010" name="DNA Res.">
        <title>Bacterial lifestyle in a deep-sea hydrothermal vent chimney revealed by the genome sequence of the thermophilic bacterium Deferribacter desulfuricans SSM1.</title>
        <authorList>
            <person name="Takaki Y."/>
            <person name="Shimamura S."/>
            <person name="Nakagawa S."/>
            <person name="Fukuhara Y."/>
            <person name="Horikawa H."/>
            <person name="Ankai A."/>
            <person name="Harada T."/>
            <person name="Hosoyama A."/>
            <person name="Oguchi A."/>
            <person name="Fukui S."/>
            <person name="Fujita N."/>
            <person name="Takami H."/>
            <person name="Takai K."/>
        </authorList>
    </citation>
    <scope>NUCLEOTIDE SEQUENCE [LARGE SCALE GENOMIC DNA]</scope>
    <source>
        <strain evidence="3">DSM 14783 / JCM 11476 / NBRC 101012 / SSM1</strain>
    </source>
</reference>
<proteinExistence type="predicted"/>
<dbReference type="Gene3D" id="3.10.350.10">
    <property type="entry name" value="LysM domain"/>
    <property type="match status" value="2"/>
</dbReference>
<dbReference type="STRING" id="639282.DEFDS_1862"/>
<gene>
    <name evidence="2" type="ordered locus">DEFDS_1862</name>
</gene>
<dbReference type="eggNOG" id="COG1388">
    <property type="taxonomic scope" value="Bacteria"/>
</dbReference>
<dbReference type="HOGENOM" id="CLU_009520_1_3_0"/>
<dbReference type="CDD" id="cd16894">
    <property type="entry name" value="MltD-like"/>
    <property type="match status" value="1"/>
</dbReference>
<protein>
    <submittedName>
        <fullName evidence="2">Lytic transglycosylase, catalytic</fullName>
    </submittedName>
</protein>
<dbReference type="Pfam" id="PF01476">
    <property type="entry name" value="LysM"/>
    <property type="match status" value="3"/>
</dbReference>
<dbReference type="OrthoDB" id="9815002at2"/>
<dbReference type="CAZy" id="GH23">
    <property type="family name" value="Glycoside Hydrolase Family 23"/>
</dbReference>
<feature type="domain" description="LysM" evidence="1">
    <location>
        <begin position="422"/>
        <end position="466"/>
    </location>
</feature>